<gene>
    <name evidence="3" type="ORF">GCM10009007_07200</name>
</gene>
<feature type="active site" evidence="2">
    <location>
        <position position="47"/>
    </location>
</feature>
<dbReference type="PANTHER" id="PTHR13774:SF32">
    <property type="entry name" value="ANTISENSE-ENHANCING SEQUENCE 1"/>
    <property type="match status" value="1"/>
</dbReference>
<comment type="similarity">
    <text evidence="1">Belongs to the PhzF family.</text>
</comment>
<dbReference type="GO" id="GO:0016853">
    <property type="term" value="F:isomerase activity"/>
    <property type="evidence" value="ECO:0007669"/>
    <property type="project" value="TreeGrafter"/>
</dbReference>
<dbReference type="PIRSF" id="PIRSF016184">
    <property type="entry name" value="PhzC_PhzF"/>
    <property type="match status" value="1"/>
</dbReference>
<dbReference type="InterPro" id="IPR003719">
    <property type="entry name" value="Phenazine_PhzF-like"/>
</dbReference>
<dbReference type="Gene3D" id="3.10.310.10">
    <property type="entry name" value="Diaminopimelate Epimerase, Chain A, domain 1"/>
    <property type="match status" value="2"/>
</dbReference>
<dbReference type="RefSeq" id="WP_189491722.1">
    <property type="nucleotide sequence ID" value="NZ_BMZG01000003.1"/>
</dbReference>
<dbReference type="NCBIfam" id="TIGR00654">
    <property type="entry name" value="PhzF_family"/>
    <property type="match status" value="1"/>
</dbReference>
<keyword evidence="4" id="KW-1185">Reference proteome</keyword>
<reference evidence="3" key="2">
    <citation type="submission" date="2020-09" db="EMBL/GenBank/DDBJ databases">
        <authorList>
            <person name="Sun Q."/>
            <person name="Kim S."/>
        </authorList>
    </citation>
    <scope>NUCLEOTIDE SEQUENCE</scope>
    <source>
        <strain evidence="3">KCTC 32501</strain>
    </source>
</reference>
<name>A0A8J3CM91_9BURK</name>
<dbReference type="PANTHER" id="PTHR13774">
    <property type="entry name" value="PHENAZINE BIOSYNTHESIS PROTEIN"/>
    <property type="match status" value="1"/>
</dbReference>
<evidence type="ECO:0000256" key="1">
    <source>
        <dbReference type="ARBA" id="ARBA00008270"/>
    </source>
</evidence>
<organism evidence="3 4">
    <name type="scientific">Formosimonas limnophila</name>
    <dbReference type="NCBI Taxonomy" id="1384487"/>
    <lineage>
        <taxon>Bacteria</taxon>
        <taxon>Pseudomonadati</taxon>
        <taxon>Pseudomonadota</taxon>
        <taxon>Betaproteobacteria</taxon>
        <taxon>Burkholderiales</taxon>
        <taxon>Burkholderiaceae</taxon>
        <taxon>Formosimonas</taxon>
    </lineage>
</organism>
<comment type="caution">
    <text evidence="3">The sequence shown here is derived from an EMBL/GenBank/DDBJ whole genome shotgun (WGS) entry which is preliminary data.</text>
</comment>
<dbReference type="GO" id="GO:0005737">
    <property type="term" value="C:cytoplasm"/>
    <property type="evidence" value="ECO:0007669"/>
    <property type="project" value="TreeGrafter"/>
</dbReference>
<evidence type="ECO:0000313" key="4">
    <source>
        <dbReference type="Proteomes" id="UP000614287"/>
    </source>
</evidence>
<dbReference type="Pfam" id="PF02567">
    <property type="entry name" value="PhzC-PhzF"/>
    <property type="match status" value="1"/>
</dbReference>
<dbReference type="SUPFAM" id="SSF54506">
    <property type="entry name" value="Diaminopimelate epimerase-like"/>
    <property type="match status" value="1"/>
</dbReference>
<evidence type="ECO:0000256" key="2">
    <source>
        <dbReference type="PIRSR" id="PIRSR016184-1"/>
    </source>
</evidence>
<reference evidence="3" key="1">
    <citation type="journal article" date="2014" name="Int. J. Syst. Evol. Microbiol.">
        <title>Complete genome sequence of Corynebacterium casei LMG S-19264T (=DSM 44701T), isolated from a smear-ripened cheese.</title>
        <authorList>
            <consortium name="US DOE Joint Genome Institute (JGI-PGF)"/>
            <person name="Walter F."/>
            <person name="Albersmeier A."/>
            <person name="Kalinowski J."/>
            <person name="Ruckert C."/>
        </authorList>
    </citation>
    <scope>NUCLEOTIDE SEQUENCE</scope>
    <source>
        <strain evidence="3">KCTC 32501</strain>
    </source>
</reference>
<dbReference type="EMBL" id="BMZG01000003">
    <property type="protein sequence ID" value="GHA68976.1"/>
    <property type="molecule type" value="Genomic_DNA"/>
</dbReference>
<accession>A0A8J3CM91</accession>
<dbReference type="Proteomes" id="UP000614287">
    <property type="component" value="Unassembled WGS sequence"/>
</dbReference>
<evidence type="ECO:0008006" key="5">
    <source>
        <dbReference type="Google" id="ProtNLM"/>
    </source>
</evidence>
<evidence type="ECO:0000313" key="3">
    <source>
        <dbReference type="EMBL" id="GHA68976.1"/>
    </source>
</evidence>
<protein>
    <recommendedName>
        <fullName evidence="5">Phenazine biosynthesis protein PhzF family</fullName>
    </recommendedName>
</protein>
<proteinExistence type="inferred from homology"/>
<sequence length="278" mass="30622">MSLLNYAIYNVFAETPWGGNPLAIVPNADDLSDEQMQLIARQFNLSETVFICQSDEHVAHLRIFTPDHEMPFAGHPTIGAAAWLHKNHALSDSFSLTTKAKTVSIDHNDGVYRLSLSGYRSHPISLSQHDLAKALGLSADDVAPNACWMNAGTWQLIAPLTNHDALLRVKPDLVLLADPAVDAARLNVYVWFKDDEQIQSRYFFNIDNAIIEDPGTGSACANLGAWAHAQNLAPLNWHITQAASINRPNHLYLNVSMDGRIQVGGQVMPFSKGQLTVF</sequence>
<dbReference type="AlphaFoldDB" id="A0A8J3CM91"/>